<keyword evidence="6 8" id="KW-1133">Transmembrane helix</keyword>
<keyword evidence="5" id="KW-0133">Cell shape</keyword>
<evidence type="ECO:0000256" key="4">
    <source>
        <dbReference type="ARBA" id="ARBA00022692"/>
    </source>
</evidence>
<name>A0A806JYW4_9BACT</name>
<evidence type="ECO:0000256" key="2">
    <source>
        <dbReference type="ARBA" id="ARBA00007776"/>
    </source>
</evidence>
<accession>A0A806JYW4</accession>
<dbReference type="NCBIfam" id="TIGR03426">
    <property type="entry name" value="shape_MreD"/>
    <property type="match status" value="1"/>
</dbReference>
<evidence type="ECO:0000313" key="9">
    <source>
        <dbReference type="EMBL" id="AGS52302.1"/>
    </source>
</evidence>
<evidence type="ECO:0000256" key="8">
    <source>
        <dbReference type="SAM" id="Phobius"/>
    </source>
</evidence>
<sequence length="167" mass="17951">MIKNVVWTVVFGFIAAILQSTLLSHLALYRAVPDLALGIVVYSAYVNGVMAGQLSGFSYGIVLDLLSAAPLGLNAFIRTLIGALAGLMKGTFFLDAFLLPMILCAFATLFKALILFLLSLLFAGSVPAYPIIAPILWAELALNTFTAPFLFAFLKRFNTLLVGRGKT</sequence>
<reference evidence="9" key="1">
    <citation type="submission" date="2012-03" db="EMBL/GenBank/DDBJ databases">
        <title>Functional metagenomics reveals considerable lignocellulase gene clusters in the gut microbiome of a wood-feeding higher termite.</title>
        <authorList>
            <person name="Liu N."/>
        </authorList>
    </citation>
    <scope>NUCLEOTIDE SEQUENCE</scope>
</reference>
<keyword evidence="3" id="KW-1003">Cell membrane</keyword>
<feature type="transmembrane region" description="Helical" evidence="8">
    <location>
        <begin position="61"/>
        <end position="85"/>
    </location>
</feature>
<comment type="similarity">
    <text evidence="2">Belongs to the MreD family.</text>
</comment>
<dbReference type="AlphaFoldDB" id="A0A806JYW4"/>
<dbReference type="GO" id="GO:0008360">
    <property type="term" value="P:regulation of cell shape"/>
    <property type="evidence" value="ECO:0007669"/>
    <property type="project" value="UniProtKB-KW"/>
</dbReference>
<evidence type="ECO:0000256" key="6">
    <source>
        <dbReference type="ARBA" id="ARBA00022989"/>
    </source>
</evidence>
<evidence type="ECO:0000256" key="5">
    <source>
        <dbReference type="ARBA" id="ARBA00022960"/>
    </source>
</evidence>
<comment type="subcellular location">
    <subcellularLocation>
        <location evidence="1">Cell membrane</location>
        <topology evidence="1">Multi-pass membrane protein</topology>
    </subcellularLocation>
</comment>
<feature type="transmembrane region" description="Helical" evidence="8">
    <location>
        <begin position="6"/>
        <end position="28"/>
    </location>
</feature>
<evidence type="ECO:0000256" key="1">
    <source>
        <dbReference type="ARBA" id="ARBA00004651"/>
    </source>
</evidence>
<proteinExistence type="inferred from homology"/>
<feature type="transmembrane region" description="Helical" evidence="8">
    <location>
        <begin position="128"/>
        <end position="154"/>
    </location>
</feature>
<keyword evidence="4 8" id="KW-0812">Transmembrane</keyword>
<organism evidence="9">
    <name type="scientific">uncultured bacterium contig00061</name>
    <dbReference type="NCBI Taxonomy" id="1181544"/>
    <lineage>
        <taxon>Bacteria</taxon>
        <taxon>environmental samples</taxon>
    </lineage>
</organism>
<dbReference type="InterPro" id="IPR007227">
    <property type="entry name" value="Cell_shape_determining_MreD"/>
</dbReference>
<keyword evidence="7 8" id="KW-0472">Membrane</keyword>
<dbReference type="GO" id="GO:0005886">
    <property type="term" value="C:plasma membrane"/>
    <property type="evidence" value="ECO:0007669"/>
    <property type="project" value="UniProtKB-SubCell"/>
</dbReference>
<dbReference type="EMBL" id="JQ844188">
    <property type="protein sequence ID" value="AGS52302.1"/>
    <property type="molecule type" value="Genomic_DNA"/>
</dbReference>
<evidence type="ECO:0000256" key="3">
    <source>
        <dbReference type="ARBA" id="ARBA00022475"/>
    </source>
</evidence>
<dbReference type="Pfam" id="PF04093">
    <property type="entry name" value="MreD"/>
    <property type="match status" value="1"/>
</dbReference>
<feature type="transmembrane region" description="Helical" evidence="8">
    <location>
        <begin position="97"/>
        <end position="122"/>
    </location>
</feature>
<feature type="transmembrane region" description="Helical" evidence="8">
    <location>
        <begin position="35"/>
        <end position="55"/>
    </location>
</feature>
<protein>
    <submittedName>
        <fullName evidence="9">Rod shape-determining protein MreD</fullName>
    </submittedName>
</protein>
<evidence type="ECO:0000256" key="7">
    <source>
        <dbReference type="ARBA" id="ARBA00023136"/>
    </source>
</evidence>